<reference evidence="1 2" key="1">
    <citation type="submission" date="2021-01" db="EMBL/GenBank/DDBJ databases">
        <title>Complete genome sequence of Erwinia rhapontici MAFF 311153.</title>
        <authorList>
            <person name="Morohoshi T."/>
            <person name="Someya N."/>
        </authorList>
    </citation>
    <scope>NUCLEOTIDE SEQUENCE [LARGE SCALE GENOMIC DNA]</scope>
    <source>
        <strain evidence="1 2">MAFF 311153</strain>
    </source>
</reference>
<name>A0ABN6DP04_ERWRD</name>
<dbReference type="EMBL" id="AP024329">
    <property type="protein sequence ID" value="BCQ36458.1"/>
    <property type="molecule type" value="Genomic_DNA"/>
</dbReference>
<keyword evidence="2" id="KW-1185">Reference proteome</keyword>
<dbReference type="Pfam" id="PF05973">
    <property type="entry name" value="Gp49"/>
    <property type="match status" value="1"/>
</dbReference>
<proteinExistence type="predicted"/>
<dbReference type="Proteomes" id="UP000677515">
    <property type="component" value="Chromosome"/>
</dbReference>
<evidence type="ECO:0000313" key="2">
    <source>
        <dbReference type="Proteomes" id="UP000677515"/>
    </source>
</evidence>
<dbReference type="InterPro" id="IPR009241">
    <property type="entry name" value="HigB-like"/>
</dbReference>
<organism evidence="1 2">
    <name type="scientific">Erwinia rhapontici</name>
    <name type="common">Pectobacterium rhapontici</name>
    <dbReference type="NCBI Taxonomy" id="55212"/>
    <lineage>
        <taxon>Bacteria</taxon>
        <taxon>Pseudomonadati</taxon>
        <taxon>Pseudomonadota</taxon>
        <taxon>Gammaproteobacteria</taxon>
        <taxon>Enterobacterales</taxon>
        <taxon>Erwiniaceae</taxon>
        <taxon>Erwinia</taxon>
    </lineage>
</organism>
<protein>
    <recommendedName>
        <fullName evidence="3">Phage-related protein</fullName>
    </recommendedName>
</protein>
<evidence type="ECO:0008006" key="3">
    <source>
        <dbReference type="Google" id="ProtNLM"/>
    </source>
</evidence>
<gene>
    <name evidence="1" type="ORF">ERHA53_38010</name>
</gene>
<sequence>MHDAGYQLAQLQAGATPADFKSLAAVASGVWELRIHDGDSGTFRVVYVSKLRDAIYVLHAFHKKTLKTSPQDVALVRQRYQQLIQEFSS</sequence>
<accession>A0ABN6DP04</accession>
<evidence type="ECO:0000313" key="1">
    <source>
        <dbReference type="EMBL" id="BCQ36458.1"/>
    </source>
</evidence>